<dbReference type="InterPro" id="IPR029058">
    <property type="entry name" value="AB_hydrolase_fold"/>
</dbReference>
<evidence type="ECO:0000256" key="1">
    <source>
        <dbReference type="ARBA" id="ARBA00010515"/>
    </source>
</evidence>
<organism evidence="5 6">
    <name type="scientific">Actinomadura vinacea</name>
    <dbReference type="NCBI Taxonomy" id="115336"/>
    <lineage>
        <taxon>Bacteria</taxon>
        <taxon>Bacillati</taxon>
        <taxon>Actinomycetota</taxon>
        <taxon>Actinomycetes</taxon>
        <taxon>Streptosporangiales</taxon>
        <taxon>Thermomonosporaceae</taxon>
        <taxon>Actinomadura</taxon>
    </lineage>
</organism>
<evidence type="ECO:0000256" key="3">
    <source>
        <dbReference type="SAM" id="MobiDB-lite"/>
    </source>
</evidence>
<dbReference type="EMBL" id="BAAARW010000014">
    <property type="protein sequence ID" value="GAA2424723.1"/>
    <property type="molecule type" value="Genomic_DNA"/>
</dbReference>
<name>A0ABN3JAK6_9ACTN</name>
<dbReference type="InterPro" id="IPR013094">
    <property type="entry name" value="AB_hydrolase_3"/>
</dbReference>
<feature type="compositionally biased region" description="Gly residues" evidence="3">
    <location>
        <begin position="351"/>
        <end position="360"/>
    </location>
</feature>
<dbReference type="RefSeq" id="WP_344590807.1">
    <property type="nucleotide sequence ID" value="NZ_BAAARW010000014.1"/>
</dbReference>
<proteinExistence type="inferred from homology"/>
<evidence type="ECO:0000259" key="4">
    <source>
        <dbReference type="Pfam" id="PF07859"/>
    </source>
</evidence>
<evidence type="ECO:0000256" key="2">
    <source>
        <dbReference type="ARBA" id="ARBA00022801"/>
    </source>
</evidence>
<dbReference type="Gene3D" id="3.40.50.1820">
    <property type="entry name" value="alpha/beta hydrolase"/>
    <property type="match status" value="1"/>
</dbReference>
<dbReference type="InterPro" id="IPR002168">
    <property type="entry name" value="Lipase_GDXG_HIS_AS"/>
</dbReference>
<feature type="region of interest" description="Disordered" evidence="3">
    <location>
        <begin position="337"/>
        <end position="360"/>
    </location>
</feature>
<keyword evidence="6" id="KW-1185">Reference proteome</keyword>
<feature type="domain" description="Alpha/beta hydrolase fold-3" evidence="4">
    <location>
        <begin position="103"/>
        <end position="304"/>
    </location>
</feature>
<dbReference type="Proteomes" id="UP001501231">
    <property type="component" value="Unassembled WGS sequence"/>
</dbReference>
<reference evidence="5 6" key="1">
    <citation type="journal article" date="2019" name="Int. J. Syst. Evol. Microbiol.">
        <title>The Global Catalogue of Microorganisms (GCM) 10K type strain sequencing project: providing services to taxonomists for standard genome sequencing and annotation.</title>
        <authorList>
            <consortium name="The Broad Institute Genomics Platform"/>
            <consortium name="The Broad Institute Genome Sequencing Center for Infectious Disease"/>
            <person name="Wu L."/>
            <person name="Ma J."/>
        </authorList>
    </citation>
    <scope>NUCLEOTIDE SEQUENCE [LARGE SCALE GENOMIC DNA]</scope>
    <source>
        <strain evidence="5 6">JCM 3325</strain>
    </source>
</reference>
<comment type="caution">
    <text evidence="5">The sequence shown here is derived from an EMBL/GenBank/DDBJ whole genome shotgun (WGS) entry which is preliminary data.</text>
</comment>
<dbReference type="SUPFAM" id="SSF53474">
    <property type="entry name" value="alpha/beta-Hydrolases"/>
    <property type="match status" value="1"/>
</dbReference>
<accession>A0ABN3JAK6</accession>
<sequence length="360" mass="38037">MGLEQVDAAPPYERHPSFQSRAISTAIRFGARPFIHRLPGWPHGIRTARSTVDAASLLLRASQRVRIRQVIDPRVETGGARRPIRGEWVLARDDEESPAPGAILYLHGGAYVFCSPRTHRPITSRLALDTGLPVFAPRYRLAPEHPFPAPLEDAVAAYRWLLDRGVPAGGIVIVGDSAGGHLAAALTAEICRGGLPRPAGTVLFSPWVDLSCELSTRAQPETRDPYVSAHSARRVARLVVGPDGFEDPRLALLTCPWADTPPFLIQVGGAEVLRSEAEALAEALAAAGSDCELQVWRGQMHVFQMLNRVLPEAGAAMAEASRFVRTVVAGAAPGPPVGAGSPVGAGAPAGVDGGSGTEAA</sequence>
<gene>
    <name evidence="5" type="ORF">GCM10010191_41190</name>
</gene>
<evidence type="ECO:0000313" key="5">
    <source>
        <dbReference type="EMBL" id="GAA2424723.1"/>
    </source>
</evidence>
<feature type="compositionally biased region" description="Low complexity" evidence="3">
    <location>
        <begin position="337"/>
        <end position="350"/>
    </location>
</feature>
<comment type="similarity">
    <text evidence="1">Belongs to the 'GDXG' lipolytic enzyme family.</text>
</comment>
<dbReference type="PANTHER" id="PTHR48081:SF30">
    <property type="entry name" value="ACETYL-HYDROLASE LIPR-RELATED"/>
    <property type="match status" value="1"/>
</dbReference>
<protein>
    <recommendedName>
        <fullName evidence="4">Alpha/beta hydrolase fold-3 domain-containing protein</fullName>
    </recommendedName>
</protein>
<evidence type="ECO:0000313" key="6">
    <source>
        <dbReference type="Proteomes" id="UP001501231"/>
    </source>
</evidence>
<dbReference type="PROSITE" id="PS01173">
    <property type="entry name" value="LIPASE_GDXG_HIS"/>
    <property type="match status" value="1"/>
</dbReference>
<dbReference type="InterPro" id="IPR050300">
    <property type="entry name" value="GDXG_lipolytic_enzyme"/>
</dbReference>
<keyword evidence="2" id="KW-0378">Hydrolase</keyword>
<dbReference type="Pfam" id="PF07859">
    <property type="entry name" value="Abhydrolase_3"/>
    <property type="match status" value="1"/>
</dbReference>
<dbReference type="PANTHER" id="PTHR48081">
    <property type="entry name" value="AB HYDROLASE SUPERFAMILY PROTEIN C4A8.06C"/>
    <property type="match status" value="1"/>
</dbReference>